<accession>A0A4S8LBG7</accession>
<feature type="transmembrane region" description="Helical" evidence="1">
    <location>
        <begin position="91"/>
        <end position="118"/>
    </location>
</feature>
<keyword evidence="1" id="KW-0812">Transmembrane</keyword>
<dbReference type="Proteomes" id="UP000297245">
    <property type="component" value="Unassembled WGS sequence"/>
</dbReference>
<keyword evidence="1" id="KW-1133">Transmembrane helix</keyword>
<reference evidence="2 3" key="1">
    <citation type="journal article" date="2019" name="Nat. Ecol. Evol.">
        <title>Megaphylogeny resolves global patterns of mushroom evolution.</title>
        <authorList>
            <person name="Varga T."/>
            <person name="Krizsan K."/>
            <person name="Foldi C."/>
            <person name="Dima B."/>
            <person name="Sanchez-Garcia M."/>
            <person name="Sanchez-Ramirez S."/>
            <person name="Szollosi G.J."/>
            <person name="Szarkandi J.G."/>
            <person name="Papp V."/>
            <person name="Albert L."/>
            <person name="Andreopoulos W."/>
            <person name="Angelini C."/>
            <person name="Antonin V."/>
            <person name="Barry K.W."/>
            <person name="Bougher N.L."/>
            <person name="Buchanan P."/>
            <person name="Buyck B."/>
            <person name="Bense V."/>
            <person name="Catcheside P."/>
            <person name="Chovatia M."/>
            <person name="Cooper J."/>
            <person name="Damon W."/>
            <person name="Desjardin D."/>
            <person name="Finy P."/>
            <person name="Geml J."/>
            <person name="Haridas S."/>
            <person name="Hughes K."/>
            <person name="Justo A."/>
            <person name="Karasinski D."/>
            <person name="Kautmanova I."/>
            <person name="Kiss B."/>
            <person name="Kocsube S."/>
            <person name="Kotiranta H."/>
            <person name="LaButti K.M."/>
            <person name="Lechner B.E."/>
            <person name="Liimatainen K."/>
            <person name="Lipzen A."/>
            <person name="Lukacs Z."/>
            <person name="Mihaltcheva S."/>
            <person name="Morgado L.N."/>
            <person name="Niskanen T."/>
            <person name="Noordeloos M.E."/>
            <person name="Ohm R.A."/>
            <person name="Ortiz-Santana B."/>
            <person name="Ovrebo C."/>
            <person name="Racz N."/>
            <person name="Riley R."/>
            <person name="Savchenko A."/>
            <person name="Shiryaev A."/>
            <person name="Soop K."/>
            <person name="Spirin V."/>
            <person name="Szebenyi C."/>
            <person name="Tomsovsky M."/>
            <person name="Tulloss R.E."/>
            <person name="Uehling J."/>
            <person name="Grigoriev I.V."/>
            <person name="Vagvolgyi C."/>
            <person name="Papp T."/>
            <person name="Martin F.M."/>
            <person name="Miettinen O."/>
            <person name="Hibbett D.S."/>
            <person name="Nagy L.G."/>
        </authorList>
    </citation>
    <scope>NUCLEOTIDE SEQUENCE [LARGE SCALE GENOMIC DNA]</scope>
    <source>
        <strain evidence="2 3">CBS 962.96</strain>
    </source>
</reference>
<protein>
    <submittedName>
        <fullName evidence="2">Uncharacterized protein</fullName>
    </submittedName>
</protein>
<sequence>MDDTPPTPSCVGVKVMCQLGDPTDVRDSGIRVVAGRSCRVRVGVRVGLCVTCFIAVTCLSVHHTGRGVGEMFSPKDLNVRYQGSSDQAAEAFYLFFHFTFFSCRLPLVLAFGVGMDVADRQTDQTRRSRKVVCR</sequence>
<proteinExistence type="predicted"/>
<dbReference type="AlphaFoldDB" id="A0A4S8LBG7"/>
<keyword evidence="3" id="KW-1185">Reference proteome</keyword>
<gene>
    <name evidence="2" type="ORF">K435DRAFT_374196</name>
</gene>
<evidence type="ECO:0000256" key="1">
    <source>
        <dbReference type="SAM" id="Phobius"/>
    </source>
</evidence>
<feature type="transmembrane region" description="Helical" evidence="1">
    <location>
        <begin position="42"/>
        <end position="62"/>
    </location>
</feature>
<dbReference type="EMBL" id="ML179519">
    <property type="protein sequence ID" value="THU85991.1"/>
    <property type="molecule type" value="Genomic_DNA"/>
</dbReference>
<organism evidence="2 3">
    <name type="scientific">Dendrothele bispora (strain CBS 962.96)</name>
    <dbReference type="NCBI Taxonomy" id="1314807"/>
    <lineage>
        <taxon>Eukaryota</taxon>
        <taxon>Fungi</taxon>
        <taxon>Dikarya</taxon>
        <taxon>Basidiomycota</taxon>
        <taxon>Agaricomycotina</taxon>
        <taxon>Agaricomycetes</taxon>
        <taxon>Agaricomycetidae</taxon>
        <taxon>Agaricales</taxon>
        <taxon>Agaricales incertae sedis</taxon>
        <taxon>Dendrothele</taxon>
    </lineage>
</organism>
<evidence type="ECO:0000313" key="3">
    <source>
        <dbReference type="Proteomes" id="UP000297245"/>
    </source>
</evidence>
<name>A0A4S8LBG7_DENBC</name>
<keyword evidence="1" id="KW-0472">Membrane</keyword>
<evidence type="ECO:0000313" key="2">
    <source>
        <dbReference type="EMBL" id="THU85991.1"/>
    </source>
</evidence>